<dbReference type="Gene3D" id="3.90.75.20">
    <property type="match status" value="1"/>
</dbReference>
<dbReference type="Pfam" id="PF07463">
    <property type="entry name" value="NUMOD4"/>
    <property type="match status" value="1"/>
</dbReference>
<keyword evidence="3" id="KW-1185">Reference proteome</keyword>
<protein>
    <submittedName>
        <fullName evidence="2">HNH endonuclease</fullName>
    </submittedName>
</protein>
<accession>A0A6H0X6J6</accession>
<sequence>MEEWKQIVNYENLYEISNLGRVRSVDRLVYRNGKPVMRKGRILKLSKTQNGYLTARLCKEGKAIAYTVHRLVAIHFVDNHQNLPVVNHKDTNKENNNFKNLE</sequence>
<evidence type="ECO:0000313" key="2">
    <source>
        <dbReference type="EMBL" id="QIW89925.1"/>
    </source>
</evidence>
<reference evidence="2 3" key="1">
    <citation type="submission" date="2020-03" db="EMBL/GenBank/DDBJ databases">
        <authorList>
            <person name="Skorynina A."/>
            <person name="Kazantseva O."/>
            <person name="Baycher S."/>
            <person name="Piligrimova E."/>
            <person name="Kuliabin V."/>
            <person name="Shadrin A."/>
        </authorList>
    </citation>
    <scope>NUCLEOTIDE SEQUENCE [LARGE SCALE GENOMIC DNA]</scope>
</reference>
<dbReference type="InterPro" id="IPR044925">
    <property type="entry name" value="His-Me_finger_sf"/>
</dbReference>
<keyword evidence="2" id="KW-0378">Hydrolase</keyword>
<keyword evidence="2" id="KW-0540">Nuclease</keyword>
<dbReference type="SUPFAM" id="SSF54060">
    <property type="entry name" value="His-Me finger endonucleases"/>
    <property type="match status" value="1"/>
</dbReference>
<name>A0A6H0X6J6_9CAUD</name>
<dbReference type="GO" id="GO:0016788">
    <property type="term" value="F:hydrolase activity, acting on ester bonds"/>
    <property type="evidence" value="ECO:0007669"/>
    <property type="project" value="InterPro"/>
</dbReference>
<feature type="domain" description="NUMOD4" evidence="1">
    <location>
        <begin position="2"/>
        <end position="57"/>
    </location>
</feature>
<evidence type="ECO:0000313" key="3">
    <source>
        <dbReference type="Proteomes" id="UP000503405"/>
    </source>
</evidence>
<gene>
    <name evidence="2" type="ORF">Izhevsk_244</name>
</gene>
<proteinExistence type="predicted"/>
<organism evidence="2 3">
    <name type="scientific">Bacillus phage Izhevsk</name>
    <dbReference type="NCBI Taxonomy" id="2724322"/>
    <lineage>
        <taxon>Viruses</taxon>
        <taxon>Duplodnaviria</taxon>
        <taxon>Heunggongvirae</taxon>
        <taxon>Uroviricota</taxon>
        <taxon>Caudoviricetes</taxon>
        <taxon>Joanripponvirinae</taxon>
        <taxon>Tsamsavirus</taxon>
        <taxon>Tsamsavirus izhevsk</taxon>
    </lineage>
</organism>
<evidence type="ECO:0000259" key="1">
    <source>
        <dbReference type="Pfam" id="PF07463"/>
    </source>
</evidence>
<keyword evidence="2" id="KW-0255">Endonuclease</keyword>
<dbReference type="Proteomes" id="UP000503405">
    <property type="component" value="Segment"/>
</dbReference>
<dbReference type="InterPro" id="IPR010902">
    <property type="entry name" value="NUMOD4"/>
</dbReference>
<dbReference type="EMBL" id="MT254578">
    <property type="protein sequence ID" value="QIW89925.1"/>
    <property type="molecule type" value="Genomic_DNA"/>
</dbReference>
<dbReference type="GO" id="GO:0004519">
    <property type="term" value="F:endonuclease activity"/>
    <property type="evidence" value="ECO:0007669"/>
    <property type="project" value="UniProtKB-KW"/>
</dbReference>